<sequence length="228" mass="26890">MSTNDKKDKNEELFDHIIEYGASRWTDEISPDNIPEEELSDQLNQKIDTIFSSARKRANRKRRFISARRIAAVFVVLLTMASVTLMSVEAFREPVMNFIFNKRSSQNRTRIQIQTHGENKDFNFNYLPPGYSFSEKKVSENNTHILYKFKDKSSNIIYLNIILNTSAKNYSNMNKNDYSIIKRNNIEYYYIDDTFSQLLWYKHKTIYKLNGTLSKDELLKIAEGVEYN</sequence>
<dbReference type="AlphaFoldDB" id="A0A6N2UDK6"/>
<dbReference type="InterPro" id="IPR025377">
    <property type="entry name" value="DUF4367"/>
</dbReference>
<dbReference type="Pfam" id="PF14285">
    <property type="entry name" value="DUF4367"/>
    <property type="match status" value="1"/>
</dbReference>
<name>A0A6N2UDK6_9FIRM</name>
<accession>A0A6N2UDK6</accession>
<proteinExistence type="predicted"/>
<dbReference type="RefSeq" id="WP_006567991.1">
    <property type="nucleotide sequence ID" value="NZ_CACRSQ010000005.1"/>
</dbReference>
<organism evidence="1">
    <name type="scientific">Anaerostipes caccae</name>
    <dbReference type="NCBI Taxonomy" id="105841"/>
    <lineage>
        <taxon>Bacteria</taxon>
        <taxon>Bacillati</taxon>
        <taxon>Bacillota</taxon>
        <taxon>Clostridia</taxon>
        <taxon>Lachnospirales</taxon>
        <taxon>Lachnospiraceae</taxon>
        <taxon>Anaerostipes</taxon>
    </lineage>
</organism>
<evidence type="ECO:0000313" key="1">
    <source>
        <dbReference type="EMBL" id="VYT15728.1"/>
    </source>
</evidence>
<reference evidence="1" key="1">
    <citation type="submission" date="2019-11" db="EMBL/GenBank/DDBJ databases">
        <authorList>
            <person name="Feng L."/>
        </authorList>
    </citation>
    <scope>NUCLEOTIDE SEQUENCE</scope>
    <source>
        <strain evidence="1">AcaccaeLFYP115</strain>
    </source>
</reference>
<gene>
    <name evidence="1" type="ORF">ACLFYP115_01831</name>
</gene>
<dbReference type="EMBL" id="CACRSQ010000005">
    <property type="protein sequence ID" value="VYT15728.1"/>
    <property type="molecule type" value="Genomic_DNA"/>
</dbReference>
<protein>
    <submittedName>
        <fullName evidence="1">Uncharacterized protein</fullName>
    </submittedName>
</protein>